<dbReference type="AlphaFoldDB" id="A0A2K8NXG5"/>
<gene>
    <name evidence="2" type="ORF">EMELA_v1c07490</name>
</gene>
<keyword evidence="3" id="KW-1185">Reference proteome</keyword>
<name>A0A2K8NXG5_9MOLU</name>
<dbReference type="Gene3D" id="1.10.1760.20">
    <property type="match status" value="1"/>
</dbReference>
<proteinExistence type="predicted"/>
<dbReference type="STRING" id="1408435.GCA_000685885_00963"/>
<dbReference type="InterPro" id="IPR024529">
    <property type="entry name" value="ECF_trnsprt_substrate-spec"/>
</dbReference>
<dbReference type="RefSeq" id="WP_028124333.1">
    <property type="nucleotide sequence ID" value="NZ_CP024964.1"/>
</dbReference>
<reference evidence="2 3" key="1">
    <citation type="submission" date="2017-11" db="EMBL/GenBank/DDBJ databases">
        <title>Genome sequence of Entomoplasma melaleucae M1 (ATCC 49191).</title>
        <authorList>
            <person name="Lo W.-S."/>
            <person name="Gasparich G.E."/>
            <person name="Kuo C.-H."/>
        </authorList>
    </citation>
    <scope>NUCLEOTIDE SEQUENCE [LARGE SCALE GENOMIC DNA]</scope>
    <source>
        <strain evidence="2 3">M1</strain>
    </source>
</reference>
<keyword evidence="1" id="KW-0472">Membrane</keyword>
<evidence type="ECO:0008006" key="4">
    <source>
        <dbReference type="Google" id="ProtNLM"/>
    </source>
</evidence>
<evidence type="ECO:0000313" key="2">
    <source>
        <dbReference type="EMBL" id="ATZ18236.1"/>
    </source>
</evidence>
<feature type="transmembrane region" description="Helical" evidence="1">
    <location>
        <begin position="192"/>
        <end position="215"/>
    </location>
</feature>
<accession>A0A2K8NXG5</accession>
<protein>
    <recommendedName>
        <fullName evidence="4">ECF transporter S component</fullName>
    </recommendedName>
</protein>
<feature type="transmembrane region" description="Helical" evidence="1">
    <location>
        <begin position="111"/>
        <end position="134"/>
    </location>
</feature>
<evidence type="ECO:0000313" key="3">
    <source>
        <dbReference type="Proteomes" id="UP000231896"/>
    </source>
</evidence>
<dbReference type="EMBL" id="CP024964">
    <property type="protein sequence ID" value="ATZ18236.1"/>
    <property type="molecule type" value="Genomic_DNA"/>
</dbReference>
<dbReference type="Pfam" id="PF12822">
    <property type="entry name" value="ECF_trnsprt"/>
    <property type="match status" value="1"/>
</dbReference>
<dbReference type="Proteomes" id="UP000231896">
    <property type="component" value="Chromosome"/>
</dbReference>
<keyword evidence="1" id="KW-1133">Transmembrane helix</keyword>
<feature type="transmembrane region" description="Helical" evidence="1">
    <location>
        <begin position="248"/>
        <end position="272"/>
    </location>
</feature>
<dbReference type="OrthoDB" id="396721at2"/>
<sequence>MKKNKNPNNSYLENINSVEENELSKKEHRKEDHYHGVHHFDEKGYHDHIEKNEFKVQLKIRLSRQELIRKMVLTGIFLALTVAVSAIDILFENLQLPIGDQLRIPFRFFDIAFICISIATLGPVFASIIAILNPILHNVVHGMEHGWITMVMEIPQNLLITWMVWIVFNLIFQNSPIHRGTNSKKDKLKRFLPILIMIILASIIATALFILAWYLQDVINHENLQVESLHADHDHEHSELPDFNGFKFYMTFVVFGWNILRYTIAFSIFSIVEWRMRPINHRYK</sequence>
<dbReference type="GO" id="GO:0022857">
    <property type="term" value="F:transmembrane transporter activity"/>
    <property type="evidence" value="ECO:0007669"/>
    <property type="project" value="InterPro"/>
</dbReference>
<dbReference type="KEGG" id="eml:EMELA_v1c07490"/>
<keyword evidence="1" id="KW-0812">Transmembrane</keyword>
<organism evidence="2 3">
    <name type="scientific">Mesoplasma melaleucae</name>
    <dbReference type="NCBI Taxonomy" id="81459"/>
    <lineage>
        <taxon>Bacteria</taxon>
        <taxon>Bacillati</taxon>
        <taxon>Mycoplasmatota</taxon>
        <taxon>Mollicutes</taxon>
        <taxon>Entomoplasmatales</taxon>
        <taxon>Entomoplasmataceae</taxon>
        <taxon>Mesoplasma</taxon>
    </lineage>
</organism>
<evidence type="ECO:0000256" key="1">
    <source>
        <dbReference type="SAM" id="Phobius"/>
    </source>
</evidence>
<feature type="transmembrane region" description="Helical" evidence="1">
    <location>
        <begin position="154"/>
        <end position="172"/>
    </location>
</feature>